<feature type="domain" description="Multidrug resistance protein MdtA-like alpha-helical hairpin" evidence="2">
    <location>
        <begin position="117"/>
        <end position="194"/>
    </location>
</feature>
<dbReference type="PANTHER" id="PTHR30469">
    <property type="entry name" value="MULTIDRUG RESISTANCE PROTEIN MDTA"/>
    <property type="match status" value="1"/>
</dbReference>
<dbReference type="Gene3D" id="2.40.30.170">
    <property type="match status" value="1"/>
</dbReference>
<evidence type="ECO:0000259" key="2">
    <source>
        <dbReference type="Pfam" id="PF25876"/>
    </source>
</evidence>
<comment type="similarity">
    <text evidence="1">Belongs to the membrane fusion protein (MFP) (TC 8.A.1) family.</text>
</comment>
<dbReference type="RefSeq" id="WP_092344259.1">
    <property type="nucleotide sequence ID" value="NZ_FNQN01000001.1"/>
</dbReference>
<dbReference type="Proteomes" id="UP000199409">
    <property type="component" value="Unassembled WGS sequence"/>
</dbReference>
<sequence length="399" mass="43463">MKITATKSLLLIALAAGLMTWFWAGNNSPRDNKSGNNSNKVRNIPVEVRPVEVGSIDLRRTFSGALEPRAEFIVAPKVAGRVEQLSVNISDAVKRDQIVGALDNDEYVQLVDQARATLAVAKANLAEARSAEGIANRELKRIKTLQQRGVASESQLDVATANQLTNKVKVEVAKAEVSYAESALETALTRLGYTQITAGWSGGNGQRIVAERYVDEGEMVAVNTPLLRIVELDPMTGVVFVAERDYGLLQPGQKAVLTTDAFPNEEFLGQIERIAPIFKQATRQARVELTIDNPQQRLKPGMFIRATVVLDQKTNVTIVPEQSLATRDNQTGIFLVNADGSSVQWHQVIVGIRDGDRVEVSGENITGQVVTLGQHMLDDNATISIPSDQSLKTGQKDSR</sequence>
<feature type="domain" description="CusB-like beta-barrel" evidence="3">
    <location>
        <begin position="241"/>
        <end position="308"/>
    </location>
</feature>
<dbReference type="InterPro" id="IPR058624">
    <property type="entry name" value="MdtA-like_HH"/>
</dbReference>
<dbReference type="InterPro" id="IPR058792">
    <property type="entry name" value="Beta-barrel_RND_2"/>
</dbReference>
<evidence type="ECO:0000313" key="4">
    <source>
        <dbReference type="EMBL" id="SDZ80668.1"/>
    </source>
</evidence>
<keyword evidence="5" id="KW-1185">Reference proteome</keyword>
<dbReference type="EMBL" id="FNQN01000001">
    <property type="protein sequence ID" value="SDZ80668.1"/>
    <property type="molecule type" value="Genomic_DNA"/>
</dbReference>
<dbReference type="FunFam" id="2.40.30.170:FF:000010">
    <property type="entry name" value="Efflux RND transporter periplasmic adaptor subunit"/>
    <property type="match status" value="1"/>
</dbReference>
<accession>A0A1H3W2W9</accession>
<evidence type="ECO:0000259" key="3">
    <source>
        <dbReference type="Pfam" id="PF25954"/>
    </source>
</evidence>
<evidence type="ECO:0000256" key="1">
    <source>
        <dbReference type="ARBA" id="ARBA00009477"/>
    </source>
</evidence>
<dbReference type="GO" id="GO:0015562">
    <property type="term" value="F:efflux transmembrane transporter activity"/>
    <property type="evidence" value="ECO:0007669"/>
    <property type="project" value="TreeGrafter"/>
</dbReference>
<dbReference type="OrthoDB" id="9784484at2"/>
<protein>
    <submittedName>
        <fullName evidence="4">RND family efflux transporter, MFP subunit</fullName>
    </submittedName>
</protein>
<proteinExistence type="inferred from homology"/>
<reference evidence="4 5" key="1">
    <citation type="submission" date="2016-10" db="EMBL/GenBank/DDBJ databases">
        <authorList>
            <person name="de Groot N.N."/>
        </authorList>
    </citation>
    <scope>NUCLEOTIDE SEQUENCE [LARGE SCALE GENOMIC DNA]</scope>
    <source>
        <strain evidence="4 5">DSM 7343</strain>
    </source>
</reference>
<dbReference type="Gene3D" id="1.10.287.470">
    <property type="entry name" value="Helix hairpin bin"/>
    <property type="match status" value="1"/>
</dbReference>
<dbReference type="SUPFAM" id="SSF111369">
    <property type="entry name" value="HlyD-like secretion proteins"/>
    <property type="match status" value="1"/>
</dbReference>
<dbReference type="Pfam" id="PF25954">
    <property type="entry name" value="Beta-barrel_RND_2"/>
    <property type="match status" value="1"/>
</dbReference>
<dbReference type="InterPro" id="IPR006143">
    <property type="entry name" value="RND_pump_MFP"/>
</dbReference>
<dbReference type="NCBIfam" id="TIGR01730">
    <property type="entry name" value="RND_mfp"/>
    <property type="match status" value="1"/>
</dbReference>
<evidence type="ECO:0000313" key="5">
    <source>
        <dbReference type="Proteomes" id="UP000199409"/>
    </source>
</evidence>
<dbReference type="AlphaFoldDB" id="A0A1H3W2W9"/>
<name>A0A1H3W2W9_9BACT</name>
<dbReference type="STRING" id="37625.SAMN05660420_00407"/>
<dbReference type="Gene3D" id="2.40.420.20">
    <property type="match status" value="1"/>
</dbReference>
<dbReference type="GO" id="GO:1990281">
    <property type="term" value="C:efflux pump complex"/>
    <property type="evidence" value="ECO:0007669"/>
    <property type="project" value="TreeGrafter"/>
</dbReference>
<gene>
    <name evidence="4" type="ORF">SAMN05660420_00407</name>
</gene>
<organism evidence="4 5">
    <name type="scientific">Desulfuromusa kysingii</name>
    <dbReference type="NCBI Taxonomy" id="37625"/>
    <lineage>
        <taxon>Bacteria</taxon>
        <taxon>Pseudomonadati</taxon>
        <taxon>Thermodesulfobacteriota</taxon>
        <taxon>Desulfuromonadia</taxon>
        <taxon>Desulfuromonadales</taxon>
        <taxon>Geopsychrobacteraceae</taxon>
        <taxon>Desulfuromusa</taxon>
    </lineage>
</organism>
<dbReference type="Pfam" id="PF25876">
    <property type="entry name" value="HH_MFP_RND"/>
    <property type="match status" value="1"/>
</dbReference>